<name>A0A1E5WFQ1_9POAL</name>
<gene>
    <name evidence="6" type="ORF">BAE44_0002759</name>
</gene>
<comment type="caution">
    <text evidence="6">The sequence shown here is derived from an EMBL/GenBank/DDBJ whole genome shotgun (WGS) entry which is preliminary data.</text>
</comment>
<dbReference type="InterPro" id="IPR046350">
    <property type="entry name" value="Cystatin_sf"/>
</dbReference>
<feature type="signal peptide" evidence="4">
    <location>
        <begin position="1"/>
        <end position="25"/>
    </location>
</feature>
<evidence type="ECO:0000313" key="6">
    <source>
        <dbReference type="EMBL" id="OEL36223.1"/>
    </source>
</evidence>
<evidence type="ECO:0000256" key="1">
    <source>
        <dbReference type="ARBA" id="ARBA00007233"/>
    </source>
</evidence>
<dbReference type="Gene3D" id="3.10.450.10">
    <property type="match status" value="1"/>
</dbReference>
<dbReference type="InterPro" id="IPR000010">
    <property type="entry name" value="Cystatin_dom"/>
</dbReference>
<evidence type="ECO:0000259" key="5">
    <source>
        <dbReference type="Pfam" id="PF16845"/>
    </source>
</evidence>
<dbReference type="AlphaFoldDB" id="A0A1E5WFQ1"/>
<sequence>MKTSLVLRLVAIVAAACALAVPATASPTGGWIPIPNINDPVVQNLGGWAVSEHVKQTNDGLKFQKVVSGDQLVAAGLQLRIIIDALSRDGKDGRYHAVVFQQGRVRKLVSFGPAN</sequence>
<evidence type="ECO:0000256" key="2">
    <source>
        <dbReference type="ARBA" id="ARBA00022690"/>
    </source>
</evidence>
<evidence type="ECO:0000256" key="4">
    <source>
        <dbReference type="SAM" id="SignalP"/>
    </source>
</evidence>
<comment type="similarity">
    <text evidence="1">Belongs to the cystatin family. Phytocystatin subfamily.</text>
</comment>
<reference evidence="6 7" key="1">
    <citation type="submission" date="2016-09" db="EMBL/GenBank/DDBJ databases">
        <title>The draft genome of Dichanthelium oligosanthes: A C3 panicoid grass species.</title>
        <authorList>
            <person name="Studer A.J."/>
            <person name="Schnable J.C."/>
            <person name="Brutnell T.P."/>
        </authorList>
    </citation>
    <scope>NUCLEOTIDE SEQUENCE [LARGE SCALE GENOMIC DNA]</scope>
    <source>
        <strain evidence="7">cv. Kellogg 1175</strain>
        <tissue evidence="6">Leaf</tissue>
    </source>
</reference>
<keyword evidence="3" id="KW-0789">Thiol protease inhibitor</keyword>
<keyword evidence="7" id="KW-1185">Reference proteome</keyword>
<dbReference type="STRING" id="888268.A0A1E5WFQ1"/>
<dbReference type="EMBL" id="LWDX02009832">
    <property type="protein sequence ID" value="OEL36223.1"/>
    <property type="molecule type" value="Genomic_DNA"/>
</dbReference>
<proteinExistence type="inferred from homology"/>
<feature type="domain" description="Cystatin" evidence="5">
    <location>
        <begin position="34"/>
        <end position="112"/>
    </location>
</feature>
<evidence type="ECO:0000256" key="3">
    <source>
        <dbReference type="ARBA" id="ARBA00022704"/>
    </source>
</evidence>
<dbReference type="OrthoDB" id="752087at2759"/>
<dbReference type="PANTHER" id="PTHR47116">
    <property type="entry name" value="PHLOEM FILAMENT PROTEIN"/>
    <property type="match status" value="1"/>
</dbReference>
<organism evidence="6 7">
    <name type="scientific">Dichanthelium oligosanthes</name>
    <dbReference type="NCBI Taxonomy" id="888268"/>
    <lineage>
        <taxon>Eukaryota</taxon>
        <taxon>Viridiplantae</taxon>
        <taxon>Streptophyta</taxon>
        <taxon>Embryophyta</taxon>
        <taxon>Tracheophyta</taxon>
        <taxon>Spermatophyta</taxon>
        <taxon>Magnoliopsida</taxon>
        <taxon>Liliopsida</taxon>
        <taxon>Poales</taxon>
        <taxon>Poaceae</taxon>
        <taxon>PACMAD clade</taxon>
        <taxon>Panicoideae</taxon>
        <taxon>Panicodae</taxon>
        <taxon>Paniceae</taxon>
        <taxon>Dichantheliinae</taxon>
        <taxon>Dichanthelium</taxon>
    </lineage>
</organism>
<dbReference type="GO" id="GO:0004869">
    <property type="term" value="F:cysteine-type endopeptidase inhibitor activity"/>
    <property type="evidence" value="ECO:0007669"/>
    <property type="project" value="UniProtKB-KW"/>
</dbReference>
<dbReference type="Pfam" id="PF16845">
    <property type="entry name" value="SQAPI"/>
    <property type="match status" value="1"/>
</dbReference>
<accession>A0A1E5WFQ1</accession>
<dbReference type="SUPFAM" id="SSF54403">
    <property type="entry name" value="Cystatin/monellin"/>
    <property type="match status" value="1"/>
</dbReference>
<keyword evidence="2" id="KW-0646">Protease inhibitor</keyword>
<evidence type="ECO:0000313" key="7">
    <source>
        <dbReference type="Proteomes" id="UP000095767"/>
    </source>
</evidence>
<feature type="chain" id="PRO_5018740446" description="Cystatin domain-containing protein" evidence="4">
    <location>
        <begin position="26"/>
        <end position="115"/>
    </location>
</feature>
<dbReference type="CDD" id="cd00042">
    <property type="entry name" value="CY"/>
    <property type="match status" value="1"/>
</dbReference>
<protein>
    <recommendedName>
        <fullName evidence="5">Cystatin domain-containing protein</fullName>
    </recommendedName>
</protein>
<keyword evidence="4" id="KW-0732">Signal</keyword>
<dbReference type="Proteomes" id="UP000095767">
    <property type="component" value="Unassembled WGS sequence"/>
</dbReference>
<dbReference type="InterPro" id="IPR027214">
    <property type="entry name" value="Cystatin"/>
</dbReference>